<evidence type="ECO:0000313" key="2">
    <source>
        <dbReference type="EMBL" id="GAA4951891.1"/>
    </source>
</evidence>
<keyword evidence="1" id="KW-1133">Transmembrane helix</keyword>
<protein>
    <submittedName>
        <fullName evidence="2">Uncharacterized protein</fullName>
    </submittedName>
</protein>
<gene>
    <name evidence="2" type="ORF">GCM10023224_40680</name>
</gene>
<evidence type="ECO:0000256" key="1">
    <source>
        <dbReference type="SAM" id="Phobius"/>
    </source>
</evidence>
<dbReference type="Proteomes" id="UP001499993">
    <property type="component" value="Unassembled WGS sequence"/>
</dbReference>
<keyword evidence="3" id="KW-1185">Reference proteome</keyword>
<name>A0ABP9H0C6_9ACTN</name>
<feature type="transmembrane region" description="Helical" evidence="1">
    <location>
        <begin position="152"/>
        <end position="171"/>
    </location>
</feature>
<comment type="caution">
    <text evidence="2">The sequence shown here is derived from an EMBL/GenBank/DDBJ whole genome shotgun (WGS) entry which is preliminary data.</text>
</comment>
<feature type="transmembrane region" description="Helical" evidence="1">
    <location>
        <begin position="39"/>
        <end position="61"/>
    </location>
</feature>
<feature type="transmembrane region" description="Helical" evidence="1">
    <location>
        <begin position="126"/>
        <end position="145"/>
    </location>
</feature>
<dbReference type="EMBL" id="BAABIK010000026">
    <property type="protein sequence ID" value="GAA4951891.1"/>
    <property type="molecule type" value="Genomic_DNA"/>
</dbReference>
<dbReference type="RefSeq" id="WP_344142126.1">
    <property type="nucleotide sequence ID" value="NZ_BAABIK010000026.1"/>
</dbReference>
<organism evidence="2 3">
    <name type="scientific">Streptomonospora halophila</name>
    <dbReference type="NCBI Taxonomy" id="427369"/>
    <lineage>
        <taxon>Bacteria</taxon>
        <taxon>Bacillati</taxon>
        <taxon>Actinomycetota</taxon>
        <taxon>Actinomycetes</taxon>
        <taxon>Streptosporangiales</taxon>
        <taxon>Nocardiopsidaceae</taxon>
        <taxon>Streptomonospora</taxon>
    </lineage>
</organism>
<accession>A0ABP9H0C6</accession>
<keyword evidence="1" id="KW-0472">Membrane</keyword>
<feature type="transmembrane region" description="Helical" evidence="1">
    <location>
        <begin position="73"/>
        <end position="96"/>
    </location>
</feature>
<reference evidence="3" key="1">
    <citation type="journal article" date="2019" name="Int. J. Syst. Evol. Microbiol.">
        <title>The Global Catalogue of Microorganisms (GCM) 10K type strain sequencing project: providing services to taxonomists for standard genome sequencing and annotation.</title>
        <authorList>
            <consortium name="The Broad Institute Genomics Platform"/>
            <consortium name="The Broad Institute Genome Sequencing Center for Infectious Disease"/>
            <person name="Wu L."/>
            <person name="Ma J."/>
        </authorList>
    </citation>
    <scope>NUCLEOTIDE SEQUENCE [LARGE SCALE GENOMIC DNA]</scope>
    <source>
        <strain evidence="3">JCM 18123</strain>
    </source>
</reference>
<keyword evidence="1" id="KW-0812">Transmembrane</keyword>
<sequence length="177" mass="17803">MHDLLLRDAAMTAAVLAFFAAAWFGWAQEHPRPGWRAPLTAGSVGGLLVAAAAGAVAGLNWDSGSVLDAPDALGDYLVIVGVEFATAAAGAAILALLRRARYISAWICLVVGVHFFPMASVLGNPALYGLAVLLTAASLAAPFAAARTRVPVSLATGVPAGAVLLGFALWAGGAAVV</sequence>
<feature type="transmembrane region" description="Helical" evidence="1">
    <location>
        <begin position="103"/>
        <end position="120"/>
    </location>
</feature>
<proteinExistence type="predicted"/>
<evidence type="ECO:0000313" key="3">
    <source>
        <dbReference type="Proteomes" id="UP001499993"/>
    </source>
</evidence>
<feature type="transmembrane region" description="Helical" evidence="1">
    <location>
        <begin position="6"/>
        <end position="27"/>
    </location>
</feature>